<evidence type="ECO:0000256" key="1">
    <source>
        <dbReference type="SAM" id="MobiDB-lite"/>
    </source>
</evidence>
<feature type="non-terminal residue" evidence="2">
    <location>
        <position position="1"/>
    </location>
</feature>
<feature type="region of interest" description="Disordered" evidence="1">
    <location>
        <begin position="1"/>
        <end position="55"/>
    </location>
</feature>
<keyword evidence="3" id="KW-1185">Reference proteome</keyword>
<evidence type="ECO:0000313" key="2">
    <source>
        <dbReference type="EMBL" id="ETO31277.1"/>
    </source>
</evidence>
<keyword evidence="2" id="KW-0804">Transcription</keyword>
<feature type="non-terminal residue" evidence="2">
    <location>
        <position position="161"/>
    </location>
</feature>
<reference evidence="2 3" key="1">
    <citation type="journal article" date="2013" name="Curr. Biol.">
        <title>The Genome of the Foraminiferan Reticulomyxa filosa.</title>
        <authorList>
            <person name="Glockner G."/>
            <person name="Hulsmann N."/>
            <person name="Schleicher M."/>
            <person name="Noegel A.A."/>
            <person name="Eichinger L."/>
            <person name="Gallinger C."/>
            <person name="Pawlowski J."/>
            <person name="Sierra R."/>
            <person name="Euteneuer U."/>
            <person name="Pillet L."/>
            <person name="Moustafa A."/>
            <person name="Platzer M."/>
            <person name="Groth M."/>
            <person name="Szafranski K."/>
            <person name="Schliwa M."/>
        </authorList>
    </citation>
    <scope>NUCLEOTIDE SEQUENCE [LARGE SCALE GENOMIC DNA]</scope>
</reference>
<organism evidence="2 3">
    <name type="scientific">Reticulomyxa filosa</name>
    <dbReference type="NCBI Taxonomy" id="46433"/>
    <lineage>
        <taxon>Eukaryota</taxon>
        <taxon>Sar</taxon>
        <taxon>Rhizaria</taxon>
        <taxon>Retaria</taxon>
        <taxon>Foraminifera</taxon>
        <taxon>Monothalamids</taxon>
        <taxon>Reticulomyxidae</taxon>
        <taxon>Reticulomyxa</taxon>
    </lineage>
</organism>
<feature type="region of interest" description="Disordered" evidence="1">
    <location>
        <begin position="126"/>
        <end position="161"/>
    </location>
</feature>
<keyword evidence="2" id="KW-0240">DNA-directed RNA polymerase</keyword>
<dbReference type="EMBL" id="ASPP01005032">
    <property type="protein sequence ID" value="ETO31277.1"/>
    <property type="molecule type" value="Genomic_DNA"/>
</dbReference>
<sequence>TPVSLLKMGKNQNQLVEASKSKKQATNQQEKRDSRPIKNEMSPMGATPLNGSTQLQLLAHQLDESKKENEKKEDKITRLEEEISKMRETHDKEVKDLQKELEETRKEKKQMEMTQQQLLEEMQQLQKHLQDNTRHVDESITTDNNDDYNRLLPADYLKTQV</sequence>
<dbReference type="Proteomes" id="UP000023152">
    <property type="component" value="Unassembled WGS sequence"/>
</dbReference>
<evidence type="ECO:0000313" key="3">
    <source>
        <dbReference type="Proteomes" id="UP000023152"/>
    </source>
</evidence>
<accession>X6P155</accession>
<name>X6P155_RETFI</name>
<feature type="compositionally biased region" description="Basic and acidic residues" evidence="1">
    <location>
        <begin position="29"/>
        <end position="38"/>
    </location>
</feature>
<feature type="compositionally biased region" description="Basic and acidic residues" evidence="1">
    <location>
        <begin position="128"/>
        <end position="138"/>
    </location>
</feature>
<dbReference type="GO" id="GO:0000428">
    <property type="term" value="C:DNA-directed RNA polymerase complex"/>
    <property type="evidence" value="ECO:0007669"/>
    <property type="project" value="UniProtKB-KW"/>
</dbReference>
<proteinExistence type="predicted"/>
<gene>
    <name evidence="2" type="ORF">RFI_05843</name>
</gene>
<protein>
    <submittedName>
        <fullName evidence="2">DNA-directed RNA polymerase, omega subunit family protein</fullName>
    </submittedName>
</protein>
<comment type="caution">
    <text evidence="2">The sequence shown here is derived from an EMBL/GenBank/DDBJ whole genome shotgun (WGS) entry which is preliminary data.</text>
</comment>
<dbReference type="AlphaFoldDB" id="X6P155"/>